<reference evidence="1 2" key="1">
    <citation type="submission" date="2019-05" db="EMBL/GenBank/DDBJ databases">
        <title>Genome sequences of Thalassotalea litorea 1K03283.</title>
        <authorList>
            <person name="Zhang D."/>
        </authorList>
    </citation>
    <scope>NUCLEOTIDE SEQUENCE [LARGE SCALE GENOMIC DNA]</scope>
    <source>
        <strain evidence="1 2">MCCC 1K03283</strain>
    </source>
</reference>
<dbReference type="Proteomes" id="UP000307790">
    <property type="component" value="Unassembled WGS sequence"/>
</dbReference>
<comment type="caution">
    <text evidence="1">The sequence shown here is derived from an EMBL/GenBank/DDBJ whole genome shotgun (WGS) entry which is preliminary data.</text>
</comment>
<keyword evidence="2" id="KW-1185">Reference proteome</keyword>
<evidence type="ECO:0000313" key="1">
    <source>
        <dbReference type="EMBL" id="TLU61334.1"/>
    </source>
</evidence>
<evidence type="ECO:0000313" key="2">
    <source>
        <dbReference type="Proteomes" id="UP000307790"/>
    </source>
</evidence>
<dbReference type="SUPFAM" id="SSF54593">
    <property type="entry name" value="Glyoxalase/Bleomycin resistance protein/Dihydroxybiphenyl dioxygenase"/>
    <property type="match status" value="1"/>
</dbReference>
<dbReference type="Gene3D" id="3.10.180.10">
    <property type="entry name" value="2,3-Dihydroxybiphenyl 1,2-Dioxygenase, domain 1"/>
    <property type="match status" value="1"/>
</dbReference>
<sequence>MKIHYLEIVTLDVEGICAAYAAVHNVKFSASDALLGGAKTCALADGSFVGVRGPLRETETPVVRPYWLVDDIEEAVKRVTEQGAEIAVSPMEIPERGSFAIYLLGGIEHGLWQL</sequence>
<dbReference type="AlphaFoldDB" id="A0A5R9IFK6"/>
<name>A0A5R9IFK6_9GAMM</name>
<dbReference type="RefSeq" id="WP_138321161.1">
    <property type="nucleotide sequence ID" value="NZ_VCBC01000017.1"/>
</dbReference>
<dbReference type="OrthoDB" id="9793039at2"/>
<gene>
    <name evidence="1" type="ORF">FE810_15090</name>
</gene>
<accession>A0A5R9IFK6</accession>
<dbReference type="EMBL" id="VCBC01000017">
    <property type="protein sequence ID" value="TLU61334.1"/>
    <property type="molecule type" value="Genomic_DNA"/>
</dbReference>
<proteinExistence type="predicted"/>
<organism evidence="1 2">
    <name type="scientific">Thalassotalea litorea</name>
    <dbReference type="NCBI Taxonomy" id="2020715"/>
    <lineage>
        <taxon>Bacteria</taxon>
        <taxon>Pseudomonadati</taxon>
        <taxon>Pseudomonadota</taxon>
        <taxon>Gammaproteobacteria</taxon>
        <taxon>Alteromonadales</taxon>
        <taxon>Colwelliaceae</taxon>
        <taxon>Thalassotalea</taxon>
    </lineage>
</organism>
<protein>
    <submittedName>
        <fullName evidence="1">Hydroxylase</fullName>
    </submittedName>
</protein>
<dbReference type="InterPro" id="IPR029068">
    <property type="entry name" value="Glyas_Bleomycin-R_OHBP_Dase"/>
</dbReference>